<feature type="signal peptide" evidence="1">
    <location>
        <begin position="1"/>
        <end position="25"/>
    </location>
</feature>
<reference evidence="2" key="1">
    <citation type="submission" date="2019-11" db="EMBL/GenBank/DDBJ databases">
        <title>Bipolaris sorokiniana Genome sequencing.</title>
        <authorList>
            <person name="Wang H."/>
        </authorList>
    </citation>
    <scope>NUCLEOTIDE SEQUENCE</scope>
</reference>
<proteinExistence type="predicted"/>
<name>A0A8H5ZL15_COCSA</name>
<evidence type="ECO:0008006" key="4">
    <source>
        <dbReference type="Google" id="ProtNLM"/>
    </source>
</evidence>
<dbReference type="EMBL" id="WNKQ01000005">
    <property type="protein sequence ID" value="KAF5851217.1"/>
    <property type="molecule type" value="Genomic_DNA"/>
</dbReference>
<organism evidence="2 3">
    <name type="scientific">Cochliobolus sativus</name>
    <name type="common">Common root rot and spot blotch fungus</name>
    <name type="synonym">Bipolaris sorokiniana</name>
    <dbReference type="NCBI Taxonomy" id="45130"/>
    <lineage>
        <taxon>Eukaryota</taxon>
        <taxon>Fungi</taxon>
        <taxon>Dikarya</taxon>
        <taxon>Ascomycota</taxon>
        <taxon>Pezizomycotina</taxon>
        <taxon>Dothideomycetes</taxon>
        <taxon>Pleosporomycetidae</taxon>
        <taxon>Pleosporales</taxon>
        <taxon>Pleosporineae</taxon>
        <taxon>Pleosporaceae</taxon>
        <taxon>Bipolaris</taxon>
    </lineage>
</organism>
<gene>
    <name evidence="2" type="ORF">GGP41_004013</name>
</gene>
<sequence length="159" mass="17245">MGEMGRARLCVCVCVCVRVFGGARCAQQLMSSTTPSHVGRVGQLWRAMWVLGDAGKLPSHLLRYTATHPPPQALTQSNHPANVLRRLRQKLHACHTCMPRAGLATMAGPVLPPLYIRCTSTTHCRLDAAYVEQCLPVRIPPSAQHDDFLAPFGGAATAH</sequence>
<feature type="chain" id="PRO_5034825059" description="Secreted protein" evidence="1">
    <location>
        <begin position="26"/>
        <end position="159"/>
    </location>
</feature>
<protein>
    <recommendedName>
        <fullName evidence="4">Secreted protein</fullName>
    </recommendedName>
</protein>
<comment type="caution">
    <text evidence="2">The sequence shown here is derived from an EMBL/GenBank/DDBJ whole genome shotgun (WGS) entry which is preliminary data.</text>
</comment>
<evidence type="ECO:0000313" key="2">
    <source>
        <dbReference type="EMBL" id="KAF5851217.1"/>
    </source>
</evidence>
<evidence type="ECO:0000256" key="1">
    <source>
        <dbReference type="SAM" id="SignalP"/>
    </source>
</evidence>
<accession>A0A8H5ZL15</accession>
<dbReference type="AlphaFoldDB" id="A0A8H5ZL15"/>
<dbReference type="Proteomes" id="UP000624244">
    <property type="component" value="Unassembled WGS sequence"/>
</dbReference>
<keyword evidence="1" id="KW-0732">Signal</keyword>
<evidence type="ECO:0000313" key="3">
    <source>
        <dbReference type="Proteomes" id="UP000624244"/>
    </source>
</evidence>